<dbReference type="EMBL" id="JBEJUE010000030">
    <property type="protein sequence ID" value="MER0427961.1"/>
    <property type="molecule type" value="Genomic_DNA"/>
</dbReference>
<dbReference type="Pfam" id="PF21306">
    <property type="entry name" value="TetR_C_40"/>
    <property type="match status" value="1"/>
</dbReference>
<dbReference type="Gene3D" id="1.10.357.10">
    <property type="entry name" value="Tetracycline Repressor, domain 2"/>
    <property type="match status" value="1"/>
</dbReference>
<evidence type="ECO:0000256" key="2">
    <source>
        <dbReference type="PROSITE-ProRule" id="PRU00335"/>
    </source>
</evidence>
<evidence type="ECO:0000313" key="7">
    <source>
        <dbReference type="Proteomes" id="UP001456562"/>
    </source>
</evidence>
<keyword evidence="1 2" id="KW-0238">DNA-binding</keyword>
<evidence type="ECO:0000313" key="6">
    <source>
        <dbReference type="Proteomes" id="UP000471648"/>
    </source>
</evidence>
<name>A0A6N9V4V3_STRMI</name>
<gene>
    <name evidence="4" type="ORF">ABR748_27675</name>
    <name evidence="5" type="ORF">G3I39_04165</name>
</gene>
<dbReference type="Proteomes" id="UP000471648">
    <property type="component" value="Unassembled WGS sequence"/>
</dbReference>
<comment type="caution">
    <text evidence="5">The sequence shown here is derived from an EMBL/GenBank/DDBJ whole genome shotgun (WGS) entry which is preliminary data.</text>
</comment>
<evidence type="ECO:0000313" key="5">
    <source>
        <dbReference type="EMBL" id="NEB66258.1"/>
    </source>
</evidence>
<feature type="DNA-binding region" description="H-T-H motif" evidence="2">
    <location>
        <begin position="40"/>
        <end position="59"/>
    </location>
</feature>
<evidence type="ECO:0000313" key="4">
    <source>
        <dbReference type="EMBL" id="MER0427961.1"/>
    </source>
</evidence>
<dbReference type="InterPro" id="IPR009057">
    <property type="entry name" value="Homeodomain-like_sf"/>
</dbReference>
<sequence>MQPSPPQPVNRFERRRAQTRQALIRGARAILAERGNAEVSIQVIAERADVGFGTFYNHFETKEALFDAAVADALEEYGQLLDAATESIDDPAETVATSVRLALRLAVSHPEITGILRFRGLQHVHSGTGLGPRALRDVEVGRASGRFRVADAQVALSVVGGAVLGLIQLGATTELDEAAGEQTAEMILRMLGVPADEAQTLATKPLPALGQ</sequence>
<dbReference type="PROSITE" id="PS50977">
    <property type="entry name" value="HTH_TETR_2"/>
    <property type="match status" value="1"/>
</dbReference>
<dbReference type="RefSeq" id="WP_164356289.1">
    <property type="nucleotide sequence ID" value="NZ_CP108360.1"/>
</dbReference>
<keyword evidence="7" id="KW-1185">Reference proteome</keyword>
<dbReference type="Pfam" id="PF00440">
    <property type="entry name" value="TetR_N"/>
    <property type="match status" value="1"/>
</dbReference>
<reference evidence="5 6" key="1">
    <citation type="submission" date="2020-01" db="EMBL/GenBank/DDBJ databases">
        <title>Insect and environment-associated Actinomycetes.</title>
        <authorList>
            <person name="Currrie C."/>
            <person name="Chevrette M."/>
            <person name="Carlson C."/>
            <person name="Stubbendieck R."/>
            <person name="Wendt-Pienkowski E."/>
        </authorList>
    </citation>
    <scope>NUCLEOTIDE SEQUENCE [LARGE SCALE GENOMIC DNA]</scope>
    <source>
        <strain evidence="5 6">SID14438</strain>
    </source>
</reference>
<protein>
    <submittedName>
        <fullName evidence="5">TetR/AcrR family transcriptional regulator</fullName>
    </submittedName>
</protein>
<dbReference type="PANTHER" id="PTHR43479">
    <property type="entry name" value="ACREF/ENVCD OPERON REPRESSOR-RELATED"/>
    <property type="match status" value="1"/>
</dbReference>
<dbReference type="PRINTS" id="PR00455">
    <property type="entry name" value="HTHTETR"/>
</dbReference>
<accession>A0A6N9V4V3</accession>
<evidence type="ECO:0000256" key="1">
    <source>
        <dbReference type="ARBA" id="ARBA00023125"/>
    </source>
</evidence>
<dbReference type="GO" id="GO:0003677">
    <property type="term" value="F:DNA binding"/>
    <property type="evidence" value="ECO:0007669"/>
    <property type="project" value="UniProtKB-UniRule"/>
</dbReference>
<feature type="domain" description="HTH tetR-type" evidence="3">
    <location>
        <begin position="17"/>
        <end position="77"/>
    </location>
</feature>
<organism evidence="5 6">
    <name type="scientific">Streptomyces microflavus</name>
    <name type="common">Streptomyces lipmanii</name>
    <dbReference type="NCBI Taxonomy" id="1919"/>
    <lineage>
        <taxon>Bacteria</taxon>
        <taxon>Bacillati</taxon>
        <taxon>Actinomycetota</taxon>
        <taxon>Actinomycetes</taxon>
        <taxon>Kitasatosporales</taxon>
        <taxon>Streptomycetaceae</taxon>
        <taxon>Streptomyces</taxon>
    </lineage>
</organism>
<dbReference type="SUPFAM" id="SSF46689">
    <property type="entry name" value="Homeodomain-like"/>
    <property type="match status" value="1"/>
</dbReference>
<dbReference type="Proteomes" id="UP001456562">
    <property type="component" value="Unassembled WGS sequence"/>
</dbReference>
<dbReference type="InterPro" id="IPR001647">
    <property type="entry name" value="HTH_TetR"/>
</dbReference>
<dbReference type="EMBL" id="JAAGME010000193">
    <property type="protein sequence ID" value="NEB66258.1"/>
    <property type="molecule type" value="Genomic_DNA"/>
</dbReference>
<reference evidence="4 7" key="2">
    <citation type="submission" date="2024-01" db="EMBL/GenBank/DDBJ databases">
        <title>Metagenomic exploration of the rhizosphere soil microbial community and their significance in facilitating the development of wild simulated ginseng.</title>
        <authorList>
            <person name="Huang J."/>
        </authorList>
    </citation>
    <scope>NUCLEOTIDE SEQUENCE [LARGE SCALE GENOMIC DNA]</scope>
    <source>
        <strain evidence="4 7">WY141</strain>
    </source>
</reference>
<dbReference type="AlphaFoldDB" id="A0A6N9V4V3"/>
<evidence type="ECO:0000259" key="3">
    <source>
        <dbReference type="PROSITE" id="PS50977"/>
    </source>
</evidence>
<dbReference type="InterPro" id="IPR050624">
    <property type="entry name" value="HTH-type_Tx_Regulator"/>
</dbReference>
<dbReference type="InterPro" id="IPR049513">
    <property type="entry name" value="TetR_C_40"/>
</dbReference>
<dbReference type="PANTHER" id="PTHR43479:SF11">
    <property type="entry name" value="ACREF_ENVCD OPERON REPRESSOR-RELATED"/>
    <property type="match status" value="1"/>
</dbReference>
<proteinExistence type="predicted"/>